<keyword evidence="2" id="KW-1185">Reference proteome</keyword>
<organism evidence="1 2">
    <name type="scientific">Blattamonas nauphoetae</name>
    <dbReference type="NCBI Taxonomy" id="2049346"/>
    <lineage>
        <taxon>Eukaryota</taxon>
        <taxon>Metamonada</taxon>
        <taxon>Preaxostyla</taxon>
        <taxon>Oxymonadida</taxon>
        <taxon>Blattamonas</taxon>
    </lineage>
</organism>
<protein>
    <submittedName>
        <fullName evidence="1">Uncharacterized protein</fullName>
    </submittedName>
</protein>
<name>A0ABQ9XM87_9EUKA</name>
<proteinExistence type="predicted"/>
<sequence>MLLAEQTPQYPNLSRLCTDFFSQPSLRKPHHLSILREYSHAVFQMFDLLKRKLTGPASKFDILYILYQYCLIYNTDGHNINHLFLEFMITAIETKSYDLALPIAEHSVFAVDTVNVKGIPPTLTNIQVQQYFYYAGVVCAACKKFNSAVKLFNLGLSVPVPKPNIVQEAIWQKYNFCYMLAYRTSAPAPLFLVEPQYLAMITQNDLIQTLADYFNRPEASPNEMADLIETNRVKLKNISCYDHKIRFLRQVKPQCPIPLTTHQAQSQFSTGTFPISSPPKLINSVPSDKDMTAECLSLDEIRQLEHSQRMKEVAESKETSKLRSFFFHRLRMSKMPSVRKNHEHYGLSLSEYCSVVNPILEYSQSYHEPGINPQNSGHHTSPQPRSFVSYPSFLQDVRLPRPVLLRYASCQQLQTVLLGYNHVGPDRTHHLTPNRFSPSQSPNRFTLSPLNISFNPEKFPSPGQELNFISPDHSSVISD</sequence>
<evidence type="ECO:0000313" key="1">
    <source>
        <dbReference type="EMBL" id="KAK2953511.1"/>
    </source>
</evidence>
<evidence type="ECO:0000313" key="2">
    <source>
        <dbReference type="Proteomes" id="UP001281761"/>
    </source>
</evidence>
<dbReference type="Proteomes" id="UP001281761">
    <property type="component" value="Unassembled WGS sequence"/>
</dbReference>
<reference evidence="1 2" key="1">
    <citation type="journal article" date="2022" name="bioRxiv">
        <title>Genomics of Preaxostyla Flagellates Illuminates Evolutionary Transitions and the Path Towards Mitochondrial Loss.</title>
        <authorList>
            <person name="Novak L.V.F."/>
            <person name="Treitli S.C."/>
            <person name="Pyrih J."/>
            <person name="Halakuc P."/>
            <person name="Pipaliya S.V."/>
            <person name="Vacek V."/>
            <person name="Brzon O."/>
            <person name="Soukal P."/>
            <person name="Eme L."/>
            <person name="Dacks J.B."/>
            <person name="Karnkowska A."/>
            <person name="Elias M."/>
            <person name="Hampl V."/>
        </authorList>
    </citation>
    <scope>NUCLEOTIDE SEQUENCE [LARGE SCALE GENOMIC DNA]</scope>
    <source>
        <strain evidence="1">NAU3</strain>
        <tissue evidence="1">Gut</tissue>
    </source>
</reference>
<comment type="caution">
    <text evidence="1">The sequence shown here is derived from an EMBL/GenBank/DDBJ whole genome shotgun (WGS) entry which is preliminary data.</text>
</comment>
<dbReference type="EMBL" id="JARBJD010000090">
    <property type="protein sequence ID" value="KAK2953511.1"/>
    <property type="molecule type" value="Genomic_DNA"/>
</dbReference>
<accession>A0ABQ9XM87</accession>
<gene>
    <name evidence="1" type="ORF">BLNAU_11511</name>
</gene>